<dbReference type="Proteomes" id="UP001195483">
    <property type="component" value="Unassembled WGS sequence"/>
</dbReference>
<reference evidence="2" key="2">
    <citation type="journal article" date="2021" name="Genome Biol. Evol.">
        <title>Developing a high-quality reference genome for a parasitic bivalve with doubly uniparental inheritance (Bivalvia: Unionida).</title>
        <authorList>
            <person name="Smith C.H."/>
        </authorList>
    </citation>
    <scope>NUCLEOTIDE SEQUENCE</scope>
    <source>
        <strain evidence="2">CHS0354</strain>
        <tissue evidence="2">Mantle</tissue>
    </source>
</reference>
<evidence type="ECO:0000256" key="1">
    <source>
        <dbReference type="SAM" id="MobiDB-lite"/>
    </source>
</evidence>
<comment type="caution">
    <text evidence="2">The sequence shown here is derived from an EMBL/GenBank/DDBJ whole genome shotgun (WGS) entry which is preliminary data.</text>
</comment>
<evidence type="ECO:0000313" key="3">
    <source>
        <dbReference type="Proteomes" id="UP001195483"/>
    </source>
</evidence>
<feature type="compositionally biased region" description="Low complexity" evidence="1">
    <location>
        <begin position="92"/>
        <end position="101"/>
    </location>
</feature>
<feature type="region of interest" description="Disordered" evidence="1">
    <location>
        <begin position="80"/>
        <end position="130"/>
    </location>
</feature>
<keyword evidence="3" id="KW-1185">Reference proteome</keyword>
<proteinExistence type="predicted"/>
<accession>A0AAE0RXF3</accession>
<name>A0AAE0RXF3_9BIVA</name>
<evidence type="ECO:0000313" key="2">
    <source>
        <dbReference type="EMBL" id="KAK3581300.1"/>
    </source>
</evidence>
<organism evidence="2 3">
    <name type="scientific">Potamilus streckersoni</name>
    <dbReference type="NCBI Taxonomy" id="2493646"/>
    <lineage>
        <taxon>Eukaryota</taxon>
        <taxon>Metazoa</taxon>
        <taxon>Spiralia</taxon>
        <taxon>Lophotrochozoa</taxon>
        <taxon>Mollusca</taxon>
        <taxon>Bivalvia</taxon>
        <taxon>Autobranchia</taxon>
        <taxon>Heteroconchia</taxon>
        <taxon>Palaeoheterodonta</taxon>
        <taxon>Unionida</taxon>
        <taxon>Unionoidea</taxon>
        <taxon>Unionidae</taxon>
        <taxon>Ambleminae</taxon>
        <taxon>Lampsilini</taxon>
        <taxon>Potamilus</taxon>
    </lineage>
</organism>
<gene>
    <name evidence="2" type="ORF">CHS0354_033035</name>
</gene>
<dbReference type="AlphaFoldDB" id="A0AAE0RXF3"/>
<reference evidence="2" key="3">
    <citation type="submission" date="2023-05" db="EMBL/GenBank/DDBJ databases">
        <authorList>
            <person name="Smith C.H."/>
        </authorList>
    </citation>
    <scope>NUCLEOTIDE SEQUENCE</scope>
    <source>
        <strain evidence="2">CHS0354</strain>
        <tissue evidence="2">Mantle</tissue>
    </source>
</reference>
<sequence>MPESPDPEIQFCLNRDDKGRIDVIDDDQCQYDERGSSQIHSDEKETIYMGQNQNHSHYAICEANHFFRNCPIFIKSKSLTTSGLDDGKNKASSQGKESSSSTYNQGNNKPLVSIGMGSAGSNRSKTSIALEKPNVRTRHFVESISQWDNGFYTNGMIDESHFPH</sequence>
<reference evidence="2" key="1">
    <citation type="journal article" date="2021" name="Genome Biol. Evol.">
        <title>A High-Quality Reference Genome for a Parasitic Bivalve with Doubly Uniparental Inheritance (Bivalvia: Unionida).</title>
        <authorList>
            <person name="Smith C.H."/>
        </authorList>
    </citation>
    <scope>NUCLEOTIDE SEQUENCE</scope>
    <source>
        <strain evidence="2">CHS0354</strain>
    </source>
</reference>
<dbReference type="EMBL" id="JAEAOA010001942">
    <property type="protein sequence ID" value="KAK3581300.1"/>
    <property type="molecule type" value="Genomic_DNA"/>
</dbReference>
<protein>
    <submittedName>
        <fullName evidence="2">Uncharacterized protein</fullName>
    </submittedName>
</protein>